<name>A0A1E5GWH7_9ENTE</name>
<gene>
    <name evidence="2" type="ORF">BCR23_03090</name>
</gene>
<sequence length="60" mass="6845">MYLLLIVLGIIISIHSILLVFVIKKNTEITNKLDQIGKRKLSSKTNVGHAISRNMKKRDK</sequence>
<organism evidence="2 3">
    <name type="scientific">Enterococcus quebecensis</name>
    <dbReference type="NCBI Taxonomy" id="903983"/>
    <lineage>
        <taxon>Bacteria</taxon>
        <taxon>Bacillati</taxon>
        <taxon>Bacillota</taxon>
        <taxon>Bacilli</taxon>
        <taxon>Lactobacillales</taxon>
        <taxon>Enterococcaceae</taxon>
        <taxon>Enterococcus</taxon>
    </lineage>
</organism>
<comment type="caution">
    <text evidence="2">The sequence shown here is derived from an EMBL/GenBank/DDBJ whole genome shotgun (WGS) entry which is preliminary data.</text>
</comment>
<dbReference type="Proteomes" id="UP000094764">
    <property type="component" value="Unassembled WGS sequence"/>
</dbReference>
<feature type="transmembrane region" description="Helical" evidence="1">
    <location>
        <begin position="6"/>
        <end position="23"/>
    </location>
</feature>
<keyword evidence="1" id="KW-0472">Membrane</keyword>
<keyword evidence="1" id="KW-1133">Transmembrane helix</keyword>
<evidence type="ECO:0000313" key="2">
    <source>
        <dbReference type="EMBL" id="OEG17009.1"/>
    </source>
</evidence>
<dbReference type="STRING" id="903983.BCR23_03090"/>
<keyword evidence="3" id="KW-1185">Reference proteome</keyword>
<evidence type="ECO:0000256" key="1">
    <source>
        <dbReference type="SAM" id="Phobius"/>
    </source>
</evidence>
<reference evidence="3" key="1">
    <citation type="submission" date="2016-09" db="EMBL/GenBank/DDBJ databases">
        <authorList>
            <person name="Gulvik C.A."/>
        </authorList>
    </citation>
    <scope>NUCLEOTIDE SEQUENCE [LARGE SCALE GENOMIC DNA]</scope>
    <source>
        <strain evidence="3">LMG 26306</strain>
    </source>
</reference>
<dbReference type="AlphaFoldDB" id="A0A1E5GWH7"/>
<dbReference type="EMBL" id="MIKB01000012">
    <property type="protein sequence ID" value="OEG17009.1"/>
    <property type="molecule type" value="Genomic_DNA"/>
</dbReference>
<keyword evidence="1" id="KW-0812">Transmembrane</keyword>
<proteinExistence type="predicted"/>
<protein>
    <submittedName>
        <fullName evidence="2">Uncharacterized protein</fullName>
    </submittedName>
</protein>
<evidence type="ECO:0000313" key="3">
    <source>
        <dbReference type="Proteomes" id="UP000094764"/>
    </source>
</evidence>
<accession>A0A1E5GWH7</accession>